<comment type="subcellular location">
    <subcellularLocation>
        <location evidence="1">Cytoplasm</location>
        <location evidence="1">Cytoskeleton</location>
    </subcellularLocation>
</comment>
<dbReference type="OrthoDB" id="429520at2759"/>
<evidence type="ECO:0000256" key="5">
    <source>
        <dbReference type="ARBA" id="ARBA00040214"/>
    </source>
</evidence>
<proteinExistence type="inferred from homology"/>
<evidence type="ECO:0000313" key="8">
    <source>
        <dbReference type="EMBL" id="TXT08925.1"/>
    </source>
</evidence>
<dbReference type="InterPro" id="IPR002052">
    <property type="entry name" value="DNA_methylase_N6_adenine_CS"/>
</dbReference>
<dbReference type="InterPro" id="IPR036743">
    <property type="entry name" value="ARPC5_sf"/>
</dbReference>
<evidence type="ECO:0000256" key="1">
    <source>
        <dbReference type="ARBA" id="ARBA00004245"/>
    </source>
</evidence>
<dbReference type="GO" id="GO:0032259">
    <property type="term" value="P:methylation"/>
    <property type="evidence" value="ECO:0007669"/>
    <property type="project" value="InterPro"/>
</dbReference>
<dbReference type="GO" id="GO:0008168">
    <property type="term" value="F:methyltransferase activity"/>
    <property type="evidence" value="ECO:0007669"/>
    <property type="project" value="InterPro"/>
</dbReference>
<dbReference type="Pfam" id="PF04699">
    <property type="entry name" value="P16-Arc"/>
    <property type="match status" value="1"/>
</dbReference>
<dbReference type="PANTHER" id="PTHR12644">
    <property type="entry name" value="ARP2/3 COMPLEX 16 KD SUBUNIT P16-ARC"/>
    <property type="match status" value="1"/>
</dbReference>
<dbReference type="AlphaFoldDB" id="A0A7D8Z8C9"/>
<dbReference type="GO" id="GO:0005885">
    <property type="term" value="C:Arp2/3 protein complex"/>
    <property type="evidence" value="ECO:0007669"/>
    <property type="project" value="InterPro"/>
</dbReference>
<comment type="function">
    <text evidence="7">Functions as component of the Arp2/3 complex which is involved in regulation of actin polymerization and together with an activating nucleation-promoting factor (NPF) mediates the formation of branched actin networks. Arp2/3 complex plays a critical role in the control of cell morphogenesis via the modulation of cell polarity development.</text>
</comment>
<dbReference type="EMBL" id="QKWK01000006">
    <property type="protein sequence ID" value="TXT08925.1"/>
    <property type="molecule type" value="Genomic_DNA"/>
</dbReference>
<dbReference type="GO" id="GO:0034314">
    <property type="term" value="P:Arp2/3 complex-mediated actin nucleation"/>
    <property type="evidence" value="ECO:0007669"/>
    <property type="project" value="InterPro"/>
</dbReference>
<keyword evidence="3" id="KW-0963">Cytoplasm</keyword>
<comment type="function">
    <text evidence="6">Functions as a component of the Arp2/3 complex which is involved in regulation of actin polymerization and together with an activating nucleation-promoting factor (NPF) mediates the formation of branched actin networks.</text>
</comment>
<dbReference type="GO" id="GO:0003676">
    <property type="term" value="F:nucleic acid binding"/>
    <property type="evidence" value="ECO:0007669"/>
    <property type="project" value="InterPro"/>
</dbReference>
<evidence type="ECO:0000256" key="6">
    <source>
        <dbReference type="ARBA" id="ARBA00060329"/>
    </source>
</evidence>
<dbReference type="GO" id="GO:0044396">
    <property type="term" value="P:actin cortical patch organization"/>
    <property type="evidence" value="ECO:0007669"/>
    <property type="project" value="UniProtKB-ARBA"/>
</dbReference>
<evidence type="ECO:0000256" key="7">
    <source>
        <dbReference type="RuleBase" id="RU004301"/>
    </source>
</evidence>
<dbReference type="PIRSF" id="PIRSF039096">
    <property type="entry name" value="p16-ARC"/>
    <property type="match status" value="1"/>
</dbReference>
<dbReference type="FunFam" id="1.25.40.190:FF:000003">
    <property type="entry name" value="Actin-related protein 2/3 complex subunit 5"/>
    <property type="match status" value="1"/>
</dbReference>
<name>A0A7D8Z8C9_VANHU</name>
<dbReference type="PROSITE" id="PS00092">
    <property type="entry name" value="N6_MTASE"/>
    <property type="match status" value="1"/>
</dbReference>
<dbReference type="Proteomes" id="UP000473826">
    <property type="component" value="Unassembled WGS sequence"/>
</dbReference>
<organism evidence="8 9">
    <name type="scientific">Vanrija humicola</name>
    <name type="common">Yeast</name>
    <name type="synonym">Cryptococcus humicola</name>
    <dbReference type="NCBI Taxonomy" id="5417"/>
    <lineage>
        <taxon>Eukaryota</taxon>
        <taxon>Fungi</taxon>
        <taxon>Dikarya</taxon>
        <taxon>Basidiomycota</taxon>
        <taxon>Agaricomycotina</taxon>
        <taxon>Tremellomycetes</taxon>
        <taxon>Trichosporonales</taxon>
        <taxon>Trichosporonaceae</taxon>
        <taxon>Vanrija</taxon>
    </lineage>
</organism>
<evidence type="ECO:0000256" key="2">
    <source>
        <dbReference type="ARBA" id="ARBA00006084"/>
    </source>
</evidence>
<evidence type="ECO:0000256" key="3">
    <source>
        <dbReference type="ARBA" id="ARBA00022490"/>
    </source>
</evidence>
<evidence type="ECO:0000313" key="9">
    <source>
        <dbReference type="Proteomes" id="UP000473826"/>
    </source>
</evidence>
<dbReference type="InterPro" id="IPR006789">
    <property type="entry name" value="ARPC5"/>
</dbReference>
<sequence>MSNEYAFRKIDIDALEEEVLLPSDLVDPDPRGPDGALADARARSQETRNFVSKGDIAGALATILTDPPYGDGLDEAKDITTSAVTLILNSTRAADIPAAIKGLDQEQQARLMTYLYKGMSALNTNTEVAGSVLLTWHEKLTEIAGVGAIVRVMTDRRTL</sequence>
<dbReference type="SUPFAM" id="SSF69103">
    <property type="entry name" value="Arp2/3 complex 16 kDa subunit ARPC5"/>
    <property type="match status" value="1"/>
</dbReference>
<protein>
    <recommendedName>
        <fullName evidence="5 7">Actin-related protein 2/3 complex subunit 5</fullName>
    </recommendedName>
</protein>
<keyword evidence="4 7" id="KW-0206">Cytoskeleton</keyword>
<comment type="similarity">
    <text evidence="2 7">Belongs to the ARPC5 family.</text>
</comment>
<evidence type="ECO:0000256" key="4">
    <source>
        <dbReference type="ARBA" id="ARBA00023212"/>
    </source>
</evidence>
<accession>A0A7D8Z8C9</accession>
<comment type="caution">
    <text evidence="8">The sequence shown here is derived from an EMBL/GenBank/DDBJ whole genome shotgun (WGS) entry which is preliminary data.</text>
</comment>
<reference evidence="8 9" key="1">
    <citation type="journal article" date="2019" name="PLoS Genet.">
        <title>Convergent evolution of linked mating-type loci in basidiomycete fungi.</title>
        <authorList>
            <person name="Sun S."/>
            <person name="Coelho M.A."/>
            <person name="Heitman J."/>
            <person name="Nowrousian M."/>
        </authorList>
    </citation>
    <scope>NUCLEOTIDE SEQUENCE [LARGE SCALE GENOMIC DNA]</scope>
    <source>
        <strain evidence="8 9">CBS 4282</strain>
    </source>
</reference>
<gene>
    <name evidence="8" type="ORF">VHUM_02399</name>
</gene>
<dbReference type="GO" id="GO:0030833">
    <property type="term" value="P:regulation of actin filament polymerization"/>
    <property type="evidence" value="ECO:0007669"/>
    <property type="project" value="InterPro"/>
</dbReference>
<keyword evidence="9" id="KW-1185">Reference proteome</keyword>
<dbReference type="Gene3D" id="1.25.40.190">
    <property type="entry name" value="Actin-related protein 2/3 complex subunit 5"/>
    <property type="match status" value="1"/>
</dbReference>